<gene>
    <name evidence="8" type="ORF">CCY01nite_09450</name>
</gene>
<sequence length="536" mass="59986">MRNLLYLVISLCLLSACDVDRISETNLSDGSFWKSERDLKAATNYLYTFLPSLLITSDNWSDDGFGTAPHTISDGTRLAPATSGDYSTPYRIIRAASNIVEKASLAESAGVPAQIADIYVAEARFFRAWAYFQLVQKFGDVPLILGLLKEDSPELTAPRTPKEQVYEAIYADLDDAIAKLPTPTVRGVAGYGRITNTAALAFKARVALFEGTRSKFHQYGDPNKHLSLAVAAAKEVMESGEHQLFDNYFGLFQYDGEGRQNRENILVRQYGRNIADNISGYNCGTLINGATNATKALVDAYLMKDGLPIEISPLYTPPATFAETFIDRDERLNATIMKPGDPYFYSVPFVAPTLVYHTTAYCPRKFVDAHTVGTGVTFIDYPIIRYAEVLLTYAEALYELNGAISDADLNASINLLRDRANLPDLTNAFVQDNGLNMRNELRRERRVELAMEGFRYWDLIRWKTAETELPKAILGSYFFADEPGFSTASPKLTPDNYILLQAAANRMFDPEKDYLWPLPVNELALNPQLKQNPYWE</sequence>
<keyword evidence="9" id="KW-1185">Reference proteome</keyword>
<evidence type="ECO:0008006" key="10">
    <source>
        <dbReference type="Google" id="ProtNLM"/>
    </source>
</evidence>
<evidence type="ECO:0000256" key="4">
    <source>
        <dbReference type="ARBA" id="ARBA00023136"/>
    </source>
</evidence>
<dbReference type="InterPro" id="IPR011990">
    <property type="entry name" value="TPR-like_helical_dom_sf"/>
</dbReference>
<dbReference type="InterPro" id="IPR033985">
    <property type="entry name" value="SusD-like_N"/>
</dbReference>
<protein>
    <recommendedName>
        <fullName evidence="10">Starch-binding protein</fullName>
    </recommendedName>
</protein>
<evidence type="ECO:0000256" key="2">
    <source>
        <dbReference type="ARBA" id="ARBA00006275"/>
    </source>
</evidence>
<evidence type="ECO:0000313" key="9">
    <source>
        <dbReference type="Proteomes" id="UP000321436"/>
    </source>
</evidence>
<dbReference type="AlphaFoldDB" id="A0A512RG66"/>
<evidence type="ECO:0000256" key="1">
    <source>
        <dbReference type="ARBA" id="ARBA00004442"/>
    </source>
</evidence>
<dbReference type="Proteomes" id="UP000321436">
    <property type="component" value="Unassembled WGS sequence"/>
</dbReference>
<feature type="domain" description="SusD-like N-terminal" evidence="7">
    <location>
        <begin position="85"/>
        <end position="208"/>
    </location>
</feature>
<reference evidence="8 9" key="1">
    <citation type="submission" date="2019-07" db="EMBL/GenBank/DDBJ databases">
        <title>Whole genome shotgun sequence of Chitinophaga cymbidii NBRC 109752.</title>
        <authorList>
            <person name="Hosoyama A."/>
            <person name="Uohara A."/>
            <person name="Ohji S."/>
            <person name="Ichikawa N."/>
        </authorList>
    </citation>
    <scope>NUCLEOTIDE SEQUENCE [LARGE SCALE GENOMIC DNA]</scope>
    <source>
        <strain evidence="8 9">NBRC 109752</strain>
    </source>
</reference>
<evidence type="ECO:0000259" key="6">
    <source>
        <dbReference type="Pfam" id="PF07980"/>
    </source>
</evidence>
<organism evidence="8 9">
    <name type="scientific">Chitinophaga cymbidii</name>
    <dbReference type="NCBI Taxonomy" id="1096750"/>
    <lineage>
        <taxon>Bacteria</taxon>
        <taxon>Pseudomonadati</taxon>
        <taxon>Bacteroidota</taxon>
        <taxon>Chitinophagia</taxon>
        <taxon>Chitinophagales</taxon>
        <taxon>Chitinophagaceae</taxon>
        <taxon>Chitinophaga</taxon>
    </lineage>
</organism>
<proteinExistence type="inferred from homology"/>
<dbReference type="Gene3D" id="1.25.40.390">
    <property type="match status" value="1"/>
</dbReference>
<evidence type="ECO:0000256" key="3">
    <source>
        <dbReference type="ARBA" id="ARBA00022729"/>
    </source>
</evidence>
<dbReference type="GO" id="GO:0009279">
    <property type="term" value="C:cell outer membrane"/>
    <property type="evidence" value="ECO:0007669"/>
    <property type="project" value="UniProtKB-SubCell"/>
</dbReference>
<keyword evidence="3" id="KW-0732">Signal</keyword>
<dbReference type="EMBL" id="BKAU01000001">
    <property type="protein sequence ID" value="GEP94685.1"/>
    <property type="molecule type" value="Genomic_DNA"/>
</dbReference>
<comment type="caution">
    <text evidence="8">The sequence shown here is derived from an EMBL/GenBank/DDBJ whole genome shotgun (WGS) entry which is preliminary data.</text>
</comment>
<dbReference type="Pfam" id="PF07980">
    <property type="entry name" value="SusD_RagB"/>
    <property type="match status" value="1"/>
</dbReference>
<dbReference type="InterPro" id="IPR012944">
    <property type="entry name" value="SusD_RagB_dom"/>
</dbReference>
<comment type="subcellular location">
    <subcellularLocation>
        <location evidence="1">Cell outer membrane</location>
    </subcellularLocation>
</comment>
<keyword evidence="4" id="KW-0472">Membrane</keyword>
<dbReference type="OrthoDB" id="5694214at2"/>
<dbReference type="SUPFAM" id="SSF48452">
    <property type="entry name" value="TPR-like"/>
    <property type="match status" value="1"/>
</dbReference>
<dbReference type="RefSeq" id="WP_146858297.1">
    <property type="nucleotide sequence ID" value="NZ_BKAU01000001.1"/>
</dbReference>
<comment type="similarity">
    <text evidence="2">Belongs to the SusD family.</text>
</comment>
<feature type="domain" description="RagB/SusD" evidence="6">
    <location>
        <begin position="267"/>
        <end position="535"/>
    </location>
</feature>
<dbReference type="Pfam" id="PF14322">
    <property type="entry name" value="SusD-like_3"/>
    <property type="match status" value="1"/>
</dbReference>
<evidence type="ECO:0000259" key="7">
    <source>
        <dbReference type="Pfam" id="PF14322"/>
    </source>
</evidence>
<evidence type="ECO:0000256" key="5">
    <source>
        <dbReference type="ARBA" id="ARBA00023237"/>
    </source>
</evidence>
<accession>A0A512RG66</accession>
<name>A0A512RG66_9BACT</name>
<keyword evidence="5" id="KW-0998">Cell outer membrane</keyword>
<dbReference type="PROSITE" id="PS51257">
    <property type="entry name" value="PROKAR_LIPOPROTEIN"/>
    <property type="match status" value="1"/>
</dbReference>
<evidence type="ECO:0000313" key="8">
    <source>
        <dbReference type="EMBL" id="GEP94685.1"/>
    </source>
</evidence>